<dbReference type="GO" id="GO:0030313">
    <property type="term" value="C:cell envelope"/>
    <property type="evidence" value="ECO:0007669"/>
    <property type="project" value="UniProtKB-SubCell"/>
</dbReference>
<reference evidence="8 9" key="1">
    <citation type="submission" date="2017-04" db="EMBL/GenBank/DDBJ databases">
        <title>Comparative genome analysis of Subtercola boreus.</title>
        <authorList>
            <person name="Cho Y.-J."/>
            <person name="Cho A."/>
            <person name="Kim O.-S."/>
            <person name="Lee J.-I."/>
        </authorList>
    </citation>
    <scope>NUCLEOTIDE SEQUENCE [LARGE SCALE GENOMIC DNA]</scope>
    <source>
        <strain evidence="8 9">K300</strain>
    </source>
</reference>
<comment type="similarity">
    <text evidence="2">Belongs to the bacterial solute-binding protein 5 family.</text>
</comment>
<evidence type="ECO:0000313" key="8">
    <source>
        <dbReference type="EMBL" id="RFA08241.1"/>
    </source>
</evidence>
<dbReference type="PANTHER" id="PTHR30290">
    <property type="entry name" value="PERIPLASMIC BINDING COMPONENT OF ABC TRANSPORTER"/>
    <property type="match status" value="1"/>
</dbReference>
<feature type="domain" description="Solute-binding protein family 5" evidence="7">
    <location>
        <begin position="120"/>
        <end position="462"/>
    </location>
</feature>
<comment type="subcellular location">
    <subcellularLocation>
        <location evidence="1">Cell envelope</location>
    </subcellularLocation>
</comment>
<gene>
    <name evidence="8" type="ORF">B7R54_02625</name>
</gene>
<dbReference type="AlphaFoldDB" id="A0A3E0VES6"/>
<evidence type="ECO:0000256" key="2">
    <source>
        <dbReference type="ARBA" id="ARBA00005695"/>
    </source>
</evidence>
<dbReference type="Pfam" id="PF00496">
    <property type="entry name" value="SBP_bac_5"/>
    <property type="match status" value="1"/>
</dbReference>
<dbReference type="GO" id="GO:0015833">
    <property type="term" value="P:peptide transport"/>
    <property type="evidence" value="ECO:0007669"/>
    <property type="project" value="TreeGrafter"/>
</dbReference>
<organism evidence="8 9">
    <name type="scientific">Subtercola boreus</name>
    <dbReference type="NCBI Taxonomy" id="120213"/>
    <lineage>
        <taxon>Bacteria</taxon>
        <taxon>Bacillati</taxon>
        <taxon>Actinomycetota</taxon>
        <taxon>Actinomycetes</taxon>
        <taxon>Micrococcales</taxon>
        <taxon>Microbacteriaceae</taxon>
        <taxon>Subtercola</taxon>
    </lineage>
</organism>
<dbReference type="PANTHER" id="PTHR30290:SF10">
    <property type="entry name" value="PERIPLASMIC OLIGOPEPTIDE-BINDING PROTEIN-RELATED"/>
    <property type="match status" value="1"/>
</dbReference>
<comment type="caution">
    <text evidence="8">The sequence shown here is derived from an EMBL/GenBank/DDBJ whole genome shotgun (WGS) entry which is preliminary data.</text>
</comment>
<dbReference type="Gene3D" id="3.40.190.10">
    <property type="entry name" value="Periplasmic binding protein-like II"/>
    <property type="match status" value="1"/>
</dbReference>
<dbReference type="SUPFAM" id="SSF53850">
    <property type="entry name" value="Periplasmic binding protein-like II"/>
    <property type="match status" value="1"/>
</dbReference>
<feature type="region of interest" description="Disordered" evidence="5">
    <location>
        <begin position="1"/>
        <end position="25"/>
    </location>
</feature>
<dbReference type="Proteomes" id="UP000256486">
    <property type="component" value="Unassembled WGS sequence"/>
</dbReference>
<dbReference type="GO" id="GO:1904680">
    <property type="term" value="F:peptide transmembrane transporter activity"/>
    <property type="evidence" value="ECO:0007669"/>
    <property type="project" value="TreeGrafter"/>
</dbReference>
<keyword evidence="3" id="KW-0813">Transport</keyword>
<protein>
    <recommendedName>
        <fullName evidence="7">Solute-binding protein family 5 domain-containing protein</fullName>
    </recommendedName>
</protein>
<evidence type="ECO:0000256" key="1">
    <source>
        <dbReference type="ARBA" id="ARBA00004196"/>
    </source>
</evidence>
<evidence type="ECO:0000256" key="3">
    <source>
        <dbReference type="ARBA" id="ARBA00022448"/>
    </source>
</evidence>
<keyword evidence="4" id="KW-0732">Signal</keyword>
<evidence type="ECO:0000256" key="6">
    <source>
        <dbReference type="SAM" id="Phobius"/>
    </source>
</evidence>
<sequence length="549" mass="57837">MTPHRAPRFTPARRPPAPGSTFRTTHPERFTVKKRTGFIAAAVAVAATVVITGCSAGSSTTATSTDSGSGPVVIARANPSSTFDGDLAGCQQTGPLVYDSLLRFQQDSKAAPVDGFASGLEPGLADTYTYDPAALTYTVHIREAAKFSNGNPVTADDIVWDLGVWKAGTGSGGYYTNILSAEAPDTQTVVFHLGVPDSFFAYQLTWCNGPIYPKDYAGMTKEAYLQAPIGAGPYKVTSATDIGGAAEKLVFEKNPNYWRASEGYPKASSVTIEAIADANQRLLQFQNGAVNIITDPDDAQRAQVSADQVVTAVPDRVKGYLINAALPQFSDVTVREAISLAINREDIASLTGGGALAAKSANSINMPDEVQPTNPYQYDVAKAKSLLAAAGVTTLSVDYLYNAADTVATATAQVMQSNLAEVGITLNLKASDQAGVISALSSGNYQMGAVDDWGTSPTNMDPLSPVPVAYWPWTGLDPSGVAADLLAAKSAVTLDDRQTALKKIIDAMNDQFNFVGVINVASQYAVQNVSGFVPNIYTAWNFDTFAGTK</sequence>
<evidence type="ECO:0000259" key="7">
    <source>
        <dbReference type="Pfam" id="PF00496"/>
    </source>
</evidence>
<accession>A0A3E0VES6</accession>
<dbReference type="CDD" id="cd00995">
    <property type="entry name" value="PBP2_NikA_DppA_OppA_like"/>
    <property type="match status" value="1"/>
</dbReference>
<dbReference type="OrthoDB" id="5243526at2"/>
<dbReference type="InterPro" id="IPR039424">
    <property type="entry name" value="SBP_5"/>
</dbReference>
<feature type="transmembrane region" description="Helical" evidence="6">
    <location>
        <begin position="38"/>
        <end position="58"/>
    </location>
</feature>
<evidence type="ECO:0000256" key="5">
    <source>
        <dbReference type="SAM" id="MobiDB-lite"/>
    </source>
</evidence>
<proteinExistence type="inferred from homology"/>
<keyword evidence="6" id="KW-1133">Transmembrane helix</keyword>
<dbReference type="EMBL" id="NBWZ01000001">
    <property type="protein sequence ID" value="RFA08241.1"/>
    <property type="molecule type" value="Genomic_DNA"/>
</dbReference>
<evidence type="ECO:0000313" key="9">
    <source>
        <dbReference type="Proteomes" id="UP000256486"/>
    </source>
</evidence>
<evidence type="ECO:0000256" key="4">
    <source>
        <dbReference type="ARBA" id="ARBA00022729"/>
    </source>
</evidence>
<keyword evidence="6" id="KW-0472">Membrane</keyword>
<name>A0A3E0VES6_9MICO</name>
<dbReference type="InterPro" id="IPR000914">
    <property type="entry name" value="SBP_5_dom"/>
</dbReference>
<dbReference type="Gene3D" id="3.10.105.10">
    <property type="entry name" value="Dipeptide-binding Protein, Domain 3"/>
    <property type="match status" value="1"/>
</dbReference>
<keyword evidence="9" id="KW-1185">Reference proteome</keyword>
<keyword evidence="6" id="KW-0812">Transmembrane</keyword>
<feature type="compositionally biased region" description="Low complexity" evidence="5">
    <location>
        <begin position="1"/>
        <end position="12"/>
    </location>
</feature>